<dbReference type="STRING" id="633440.SAMN05421869_14919"/>
<dbReference type="GO" id="GO:0009231">
    <property type="term" value="P:riboflavin biosynthetic process"/>
    <property type="evidence" value="ECO:0007669"/>
    <property type="project" value="InterPro"/>
</dbReference>
<feature type="domain" description="Bacterial bifunctional deaminase-reductase C-terminal" evidence="1">
    <location>
        <begin position="23"/>
        <end position="81"/>
    </location>
</feature>
<dbReference type="Pfam" id="PF01872">
    <property type="entry name" value="RibD_C"/>
    <property type="match status" value="1"/>
</dbReference>
<dbReference type="InterPro" id="IPR024072">
    <property type="entry name" value="DHFR-like_dom_sf"/>
</dbReference>
<organism evidence="2 3">
    <name type="scientific">Nonomuraea jiangxiensis</name>
    <dbReference type="NCBI Taxonomy" id="633440"/>
    <lineage>
        <taxon>Bacteria</taxon>
        <taxon>Bacillati</taxon>
        <taxon>Actinomycetota</taxon>
        <taxon>Actinomycetes</taxon>
        <taxon>Streptosporangiales</taxon>
        <taxon>Streptosporangiaceae</taxon>
        <taxon>Nonomuraea</taxon>
    </lineage>
</organism>
<dbReference type="RefSeq" id="WP_245765794.1">
    <property type="nucleotide sequence ID" value="NZ_FNDJ01000049.1"/>
</dbReference>
<proteinExistence type="predicted"/>
<dbReference type="SUPFAM" id="SSF53597">
    <property type="entry name" value="Dihydrofolate reductase-like"/>
    <property type="match status" value="1"/>
</dbReference>
<sequence length="104" mass="11257">MTTHHPREDLLGDNGGTFAFDGLEAAVRRARQAAGDKHVLVMGANVARQLLRAGLLDEIWLHIAPLLLGGGTRLFDGEQVELVPVEAVAGGAFVPHLRYRVRNP</sequence>
<evidence type="ECO:0000259" key="1">
    <source>
        <dbReference type="Pfam" id="PF01872"/>
    </source>
</evidence>
<dbReference type="Proteomes" id="UP000199202">
    <property type="component" value="Unassembled WGS sequence"/>
</dbReference>
<dbReference type="EMBL" id="FNDJ01000049">
    <property type="protein sequence ID" value="SDM61044.1"/>
    <property type="molecule type" value="Genomic_DNA"/>
</dbReference>
<evidence type="ECO:0000313" key="3">
    <source>
        <dbReference type="Proteomes" id="UP000199202"/>
    </source>
</evidence>
<evidence type="ECO:0000313" key="2">
    <source>
        <dbReference type="EMBL" id="SDM61044.1"/>
    </source>
</evidence>
<name>A0A1G9UMH8_9ACTN</name>
<dbReference type="GO" id="GO:0008703">
    <property type="term" value="F:5-amino-6-(5-phosphoribosylamino)uracil reductase activity"/>
    <property type="evidence" value="ECO:0007669"/>
    <property type="project" value="InterPro"/>
</dbReference>
<keyword evidence="3" id="KW-1185">Reference proteome</keyword>
<dbReference type="AlphaFoldDB" id="A0A1G9UMH8"/>
<dbReference type="Gene3D" id="3.40.430.10">
    <property type="entry name" value="Dihydrofolate Reductase, subunit A"/>
    <property type="match status" value="1"/>
</dbReference>
<accession>A0A1G9UMH8</accession>
<reference evidence="2 3" key="1">
    <citation type="submission" date="2016-10" db="EMBL/GenBank/DDBJ databases">
        <authorList>
            <person name="de Groot N.N."/>
        </authorList>
    </citation>
    <scope>NUCLEOTIDE SEQUENCE [LARGE SCALE GENOMIC DNA]</scope>
    <source>
        <strain evidence="2 3">CGMCC 4.6533</strain>
    </source>
</reference>
<gene>
    <name evidence="2" type="ORF">SAMN05421869_14919</name>
</gene>
<dbReference type="InterPro" id="IPR002734">
    <property type="entry name" value="RibDG_C"/>
</dbReference>
<protein>
    <submittedName>
        <fullName evidence="2">RibD C-terminal domain-containing protein</fullName>
    </submittedName>
</protein>